<dbReference type="Proteomes" id="UP000030762">
    <property type="component" value="Unassembled WGS sequence"/>
</dbReference>
<dbReference type="VEuPathDB" id="FungiDB:SDRG_10650"/>
<accession>T0Q0Y8</accession>
<sequence>MTKPKSSKAAKVTFTTRVNDEKTVREMAVFTGKGWEAWLSYGLEIFNFCQWHGYNFEIEHHMRDLEESHASQPALAQATTACVASQVWLEY</sequence>
<name>T0Q0Y8_SAPDV</name>
<organism evidence="1 2">
    <name type="scientific">Saprolegnia diclina (strain VS20)</name>
    <dbReference type="NCBI Taxonomy" id="1156394"/>
    <lineage>
        <taxon>Eukaryota</taxon>
        <taxon>Sar</taxon>
        <taxon>Stramenopiles</taxon>
        <taxon>Oomycota</taxon>
        <taxon>Saprolegniomycetes</taxon>
        <taxon>Saprolegniales</taxon>
        <taxon>Saprolegniaceae</taxon>
        <taxon>Saprolegnia</taxon>
    </lineage>
</organism>
<dbReference type="AlphaFoldDB" id="T0Q0Y8"/>
<evidence type="ECO:0000313" key="2">
    <source>
        <dbReference type="Proteomes" id="UP000030762"/>
    </source>
</evidence>
<keyword evidence="2" id="KW-1185">Reference proteome</keyword>
<dbReference type="OrthoDB" id="10641733at2759"/>
<dbReference type="RefSeq" id="XP_008614873.1">
    <property type="nucleotide sequence ID" value="XM_008616651.1"/>
</dbReference>
<dbReference type="EMBL" id="JH767168">
    <property type="protein sequence ID" value="EQC31474.1"/>
    <property type="molecule type" value="Genomic_DNA"/>
</dbReference>
<protein>
    <submittedName>
        <fullName evidence="1">Uncharacterized protein</fullName>
    </submittedName>
</protein>
<dbReference type="GeneID" id="19951377"/>
<dbReference type="InParanoid" id="T0Q0Y8"/>
<evidence type="ECO:0000313" key="1">
    <source>
        <dbReference type="EMBL" id="EQC31474.1"/>
    </source>
</evidence>
<proteinExistence type="predicted"/>
<reference evidence="1 2" key="1">
    <citation type="submission" date="2012-04" db="EMBL/GenBank/DDBJ databases">
        <title>The Genome Sequence of Saprolegnia declina VS20.</title>
        <authorList>
            <consortium name="The Broad Institute Genome Sequencing Platform"/>
            <person name="Russ C."/>
            <person name="Nusbaum C."/>
            <person name="Tyler B."/>
            <person name="van West P."/>
            <person name="Dieguez-Uribeondo J."/>
            <person name="de Bruijn I."/>
            <person name="Tripathy S."/>
            <person name="Jiang R."/>
            <person name="Young S.K."/>
            <person name="Zeng Q."/>
            <person name="Gargeya S."/>
            <person name="Fitzgerald M."/>
            <person name="Haas B."/>
            <person name="Abouelleil A."/>
            <person name="Alvarado L."/>
            <person name="Arachchi H.M."/>
            <person name="Berlin A."/>
            <person name="Chapman S.B."/>
            <person name="Goldberg J."/>
            <person name="Griggs A."/>
            <person name="Gujja S."/>
            <person name="Hansen M."/>
            <person name="Howarth C."/>
            <person name="Imamovic A."/>
            <person name="Larimer J."/>
            <person name="McCowen C."/>
            <person name="Montmayeur A."/>
            <person name="Murphy C."/>
            <person name="Neiman D."/>
            <person name="Pearson M."/>
            <person name="Priest M."/>
            <person name="Roberts A."/>
            <person name="Saif S."/>
            <person name="Shea T."/>
            <person name="Sisk P."/>
            <person name="Sykes S."/>
            <person name="Wortman J."/>
            <person name="Nusbaum C."/>
            <person name="Birren B."/>
        </authorList>
    </citation>
    <scope>NUCLEOTIDE SEQUENCE [LARGE SCALE GENOMIC DNA]</scope>
    <source>
        <strain evidence="1 2">VS20</strain>
    </source>
</reference>
<gene>
    <name evidence="1" type="ORF">SDRG_10650</name>
</gene>